<comment type="catalytic activity">
    <reaction evidence="3">
        <text>2 GTP = 3',3'-c-di-GMP + 2 diphosphate</text>
        <dbReference type="Rhea" id="RHEA:24898"/>
        <dbReference type="ChEBI" id="CHEBI:33019"/>
        <dbReference type="ChEBI" id="CHEBI:37565"/>
        <dbReference type="ChEBI" id="CHEBI:58805"/>
        <dbReference type="EC" id="2.7.7.65"/>
    </reaction>
</comment>
<dbReference type="SMART" id="SM00267">
    <property type="entry name" value="GGDEF"/>
    <property type="match status" value="1"/>
</dbReference>
<dbReference type="PROSITE" id="PS50887">
    <property type="entry name" value="GGDEF"/>
    <property type="match status" value="1"/>
</dbReference>
<organism evidence="5">
    <name type="scientific">Vibrio coralliilyticus</name>
    <dbReference type="NCBI Taxonomy" id="190893"/>
    <lineage>
        <taxon>Bacteria</taxon>
        <taxon>Pseudomonadati</taxon>
        <taxon>Pseudomonadota</taxon>
        <taxon>Gammaproteobacteria</taxon>
        <taxon>Vibrionales</taxon>
        <taxon>Vibrionaceae</taxon>
        <taxon>Vibrio</taxon>
    </lineage>
</organism>
<dbReference type="FunFam" id="3.30.70.270:FF:000001">
    <property type="entry name" value="Diguanylate cyclase domain protein"/>
    <property type="match status" value="1"/>
</dbReference>
<evidence type="ECO:0000256" key="1">
    <source>
        <dbReference type="ARBA" id="ARBA00001946"/>
    </source>
</evidence>
<dbReference type="InterPro" id="IPR043128">
    <property type="entry name" value="Rev_trsase/Diguanyl_cyclase"/>
</dbReference>
<protein>
    <recommendedName>
        <fullName evidence="2">diguanylate cyclase</fullName>
        <ecNumber evidence="2">2.7.7.65</ecNumber>
    </recommendedName>
</protein>
<dbReference type="RefSeq" id="WP_045985284.1">
    <property type="nucleotide sequence ID" value="NZ_CP063051.1"/>
</dbReference>
<dbReference type="InterPro" id="IPR029787">
    <property type="entry name" value="Nucleotide_cyclase"/>
</dbReference>
<accession>A0A837G8N8</accession>
<dbReference type="Gene3D" id="3.30.70.270">
    <property type="match status" value="1"/>
</dbReference>
<dbReference type="SUPFAM" id="SSF55073">
    <property type="entry name" value="Nucleotide cyclase"/>
    <property type="match status" value="1"/>
</dbReference>
<dbReference type="GO" id="GO:0052621">
    <property type="term" value="F:diguanylate cyclase activity"/>
    <property type="evidence" value="ECO:0007669"/>
    <property type="project" value="UniProtKB-EC"/>
</dbReference>
<dbReference type="InterPro" id="IPR000160">
    <property type="entry name" value="GGDEF_dom"/>
</dbReference>
<sequence>MKVKGHFSLKFVIFVPAVIASILLALTVKNYLDAVNRDIDDEYQRIETSLERATKVVTALDYSFSNYYKSGTGLLLEHNRKIEDGLCKMWPIDALLLAENKTLDIPSVDISYMLVGDKSLCQQKSALYQDVTDHVSMAPLLSFLHDIDAFLFGIHYVDFDGFIMSSPDTLAKRITKPLLDNALIRARGLFREPGSRKDFIAIYGPETLSMPELKLLNLSAPVYSSTQQEGVLTLQVDVNQLLESESKLASAIHLINVHNSQPTDNAVREYVLGINGIVSNHMLYYELDMQAEIKNFFLFEKYSLVVTLCLYILLVTVLFYVNTHVERSYFRDLAARDPMTGLLNRRGMEAFLRNTTHSEYLALSVLDIDNFKSINDAYGHDVGDDAICFMAEQIEKSIRDSDAVARFGGEEFVVYLRGRDVEKMRMTMERVREAIGRYSANVVEGGFTVSGGVKIVRSEENSDFESLFKAADEKLYEAKNSGKNRLVF</sequence>
<dbReference type="GO" id="GO:0043709">
    <property type="term" value="P:cell adhesion involved in single-species biofilm formation"/>
    <property type="evidence" value="ECO:0007669"/>
    <property type="project" value="TreeGrafter"/>
</dbReference>
<comment type="cofactor">
    <cofactor evidence="1">
        <name>Mg(2+)</name>
        <dbReference type="ChEBI" id="CHEBI:18420"/>
    </cofactor>
</comment>
<evidence type="ECO:0000256" key="3">
    <source>
        <dbReference type="ARBA" id="ARBA00034247"/>
    </source>
</evidence>
<dbReference type="NCBIfam" id="TIGR00254">
    <property type="entry name" value="GGDEF"/>
    <property type="match status" value="1"/>
</dbReference>
<comment type="caution">
    <text evidence="5">The sequence shown here is derived from an EMBL/GenBank/DDBJ whole genome shotgun (WGS) entry which is preliminary data.</text>
</comment>
<evidence type="ECO:0000259" key="4">
    <source>
        <dbReference type="PROSITE" id="PS50887"/>
    </source>
</evidence>
<dbReference type="EC" id="2.7.7.65" evidence="2"/>
<evidence type="ECO:0000313" key="5">
    <source>
        <dbReference type="EMBL" id="KJY76104.1"/>
    </source>
</evidence>
<dbReference type="AlphaFoldDB" id="A0A837G8N8"/>
<dbReference type="PANTHER" id="PTHR45138:SF9">
    <property type="entry name" value="DIGUANYLATE CYCLASE DGCM-RELATED"/>
    <property type="match status" value="1"/>
</dbReference>
<dbReference type="InterPro" id="IPR050469">
    <property type="entry name" value="Diguanylate_Cyclase"/>
</dbReference>
<feature type="domain" description="GGDEF" evidence="4">
    <location>
        <begin position="359"/>
        <end position="488"/>
    </location>
</feature>
<name>A0A837G8N8_9VIBR</name>
<dbReference type="GO" id="GO:1902201">
    <property type="term" value="P:negative regulation of bacterial-type flagellum-dependent cell motility"/>
    <property type="evidence" value="ECO:0007669"/>
    <property type="project" value="TreeGrafter"/>
</dbReference>
<reference evidence="5" key="1">
    <citation type="journal article" date="2015" name="BMC Genomics">
        <title>Genome mining reveals unlocked bioactive potential of marine Gram-negative bacteria.</title>
        <authorList>
            <person name="Machado H."/>
            <person name="Sonnenschein E.C."/>
            <person name="Melchiorsen J."/>
            <person name="Gram L."/>
        </authorList>
    </citation>
    <scope>NUCLEOTIDE SEQUENCE</scope>
    <source>
        <strain evidence="5">S2052</strain>
    </source>
</reference>
<gene>
    <name evidence="5" type="ORF">TW71_05905</name>
</gene>
<proteinExistence type="predicted"/>
<dbReference type="EMBL" id="JXXR01000004">
    <property type="protein sequence ID" value="KJY76104.1"/>
    <property type="molecule type" value="Genomic_DNA"/>
</dbReference>
<dbReference type="PANTHER" id="PTHR45138">
    <property type="entry name" value="REGULATORY COMPONENTS OF SENSORY TRANSDUCTION SYSTEM"/>
    <property type="match status" value="1"/>
</dbReference>
<dbReference type="CDD" id="cd01949">
    <property type="entry name" value="GGDEF"/>
    <property type="match status" value="1"/>
</dbReference>
<dbReference type="GO" id="GO:0005886">
    <property type="term" value="C:plasma membrane"/>
    <property type="evidence" value="ECO:0007669"/>
    <property type="project" value="TreeGrafter"/>
</dbReference>
<dbReference type="Pfam" id="PF00990">
    <property type="entry name" value="GGDEF"/>
    <property type="match status" value="1"/>
</dbReference>
<evidence type="ECO:0000256" key="2">
    <source>
        <dbReference type="ARBA" id="ARBA00012528"/>
    </source>
</evidence>